<dbReference type="Proteomes" id="UP001215598">
    <property type="component" value="Unassembled WGS sequence"/>
</dbReference>
<protein>
    <recommendedName>
        <fullName evidence="1">Protein kinase domain-containing protein</fullName>
    </recommendedName>
</protein>
<dbReference type="InterPro" id="IPR011009">
    <property type="entry name" value="Kinase-like_dom_sf"/>
</dbReference>
<dbReference type="GO" id="GO:0005524">
    <property type="term" value="F:ATP binding"/>
    <property type="evidence" value="ECO:0007669"/>
    <property type="project" value="InterPro"/>
</dbReference>
<comment type="caution">
    <text evidence="2">The sequence shown here is derived from an EMBL/GenBank/DDBJ whole genome shotgun (WGS) entry which is preliminary data.</text>
</comment>
<dbReference type="SUPFAM" id="SSF56112">
    <property type="entry name" value="Protein kinase-like (PK-like)"/>
    <property type="match status" value="1"/>
</dbReference>
<organism evidence="2 3">
    <name type="scientific">Mycena metata</name>
    <dbReference type="NCBI Taxonomy" id="1033252"/>
    <lineage>
        <taxon>Eukaryota</taxon>
        <taxon>Fungi</taxon>
        <taxon>Dikarya</taxon>
        <taxon>Basidiomycota</taxon>
        <taxon>Agaricomycotina</taxon>
        <taxon>Agaricomycetes</taxon>
        <taxon>Agaricomycetidae</taxon>
        <taxon>Agaricales</taxon>
        <taxon>Marasmiineae</taxon>
        <taxon>Mycenaceae</taxon>
        <taxon>Mycena</taxon>
    </lineage>
</organism>
<evidence type="ECO:0000313" key="2">
    <source>
        <dbReference type="EMBL" id="KAJ7767273.1"/>
    </source>
</evidence>
<reference evidence="2" key="1">
    <citation type="submission" date="2023-03" db="EMBL/GenBank/DDBJ databases">
        <title>Massive genome expansion in bonnet fungi (Mycena s.s.) driven by repeated elements and novel gene families across ecological guilds.</title>
        <authorList>
            <consortium name="Lawrence Berkeley National Laboratory"/>
            <person name="Harder C.B."/>
            <person name="Miyauchi S."/>
            <person name="Viragh M."/>
            <person name="Kuo A."/>
            <person name="Thoen E."/>
            <person name="Andreopoulos B."/>
            <person name="Lu D."/>
            <person name="Skrede I."/>
            <person name="Drula E."/>
            <person name="Henrissat B."/>
            <person name="Morin E."/>
            <person name="Kohler A."/>
            <person name="Barry K."/>
            <person name="LaButti K."/>
            <person name="Morin E."/>
            <person name="Salamov A."/>
            <person name="Lipzen A."/>
            <person name="Mereny Z."/>
            <person name="Hegedus B."/>
            <person name="Baldrian P."/>
            <person name="Stursova M."/>
            <person name="Weitz H."/>
            <person name="Taylor A."/>
            <person name="Grigoriev I.V."/>
            <person name="Nagy L.G."/>
            <person name="Martin F."/>
            <person name="Kauserud H."/>
        </authorList>
    </citation>
    <scope>NUCLEOTIDE SEQUENCE</scope>
    <source>
        <strain evidence="2">CBHHK182m</strain>
    </source>
</reference>
<evidence type="ECO:0000313" key="3">
    <source>
        <dbReference type="Proteomes" id="UP001215598"/>
    </source>
</evidence>
<feature type="domain" description="Protein kinase" evidence="1">
    <location>
        <begin position="34"/>
        <end position="356"/>
    </location>
</feature>
<dbReference type="InterPro" id="IPR000719">
    <property type="entry name" value="Prot_kinase_dom"/>
</dbReference>
<name>A0AAD7JLA9_9AGAR</name>
<sequence>MVPYTAYRLSLCTTLTEEEQLWASFQPFLEEQGYMLRPRYKPGWIAACISAKGEDTSRFEDSIPVWGAVLNAKRMSDGADVVLKIVQTTSMEVSIATFLTNCPGAEKHTLPCLDLVPMPGDPHKSFMVSPRMRSCTSLFPSIVTARDFHEFLRQMLEGLVFLHDNNIAHGGIDERHMVLDASRLIPGGFHFANPSTSDGITHLLQYTGNQSAPHYKTRTEAGPMKYYFIGFGGSIQFPSRDARELVTGVCRGYRRDLIPETSDTVPYDPFKVDVWSVADVVVGTLKCYSGLDYLVPFVRKLRHRDPARRPDALNALKLFQNLVSKITEEALNQPLDFELHEFETRGTILSMMGLGV</sequence>
<keyword evidence="3" id="KW-1185">Reference proteome</keyword>
<dbReference type="GO" id="GO:0004672">
    <property type="term" value="F:protein kinase activity"/>
    <property type="evidence" value="ECO:0007669"/>
    <property type="project" value="InterPro"/>
</dbReference>
<dbReference type="PROSITE" id="PS50011">
    <property type="entry name" value="PROTEIN_KINASE_DOM"/>
    <property type="match status" value="1"/>
</dbReference>
<dbReference type="Gene3D" id="1.10.510.10">
    <property type="entry name" value="Transferase(Phosphotransferase) domain 1"/>
    <property type="match status" value="1"/>
</dbReference>
<evidence type="ECO:0000259" key="1">
    <source>
        <dbReference type="PROSITE" id="PS50011"/>
    </source>
</evidence>
<dbReference type="EMBL" id="JARKIB010000022">
    <property type="protein sequence ID" value="KAJ7767273.1"/>
    <property type="molecule type" value="Genomic_DNA"/>
</dbReference>
<gene>
    <name evidence="2" type="ORF">B0H16DRAFT_1789366</name>
</gene>
<accession>A0AAD7JLA9</accession>
<dbReference type="AlphaFoldDB" id="A0AAD7JLA9"/>
<proteinExistence type="predicted"/>